<reference evidence="2 3" key="1">
    <citation type="submission" date="2024-01" db="EMBL/GenBank/DDBJ databases">
        <title>Genome assemblies of Stephania.</title>
        <authorList>
            <person name="Yang L."/>
        </authorList>
    </citation>
    <scope>NUCLEOTIDE SEQUENCE [LARGE SCALE GENOMIC DNA]</scope>
    <source>
        <strain evidence="2">JXDWG</strain>
        <tissue evidence="2">Leaf</tissue>
    </source>
</reference>
<feature type="compositionally biased region" description="Acidic residues" evidence="1">
    <location>
        <begin position="49"/>
        <end position="61"/>
    </location>
</feature>
<sequence length="154" mass="16817">MIVRLLRRSSSVIRSDNESADERAALPTGSGSLAELEATQRIPSASESSDSDFESMEGMLEDEGAADGILFDRAENVHIQLDIRIPNSIVENEVRAITDLYADLDARGMSLSPFELEGGLSEGEESSENLEGQETQRAQDAEEVNRSAQLHLHN</sequence>
<feature type="region of interest" description="Disordered" evidence="1">
    <location>
        <begin position="14"/>
        <end position="61"/>
    </location>
</feature>
<accession>A0AAP0JTI4</accession>
<feature type="region of interest" description="Disordered" evidence="1">
    <location>
        <begin position="115"/>
        <end position="154"/>
    </location>
</feature>
<evidence type="ECO:0000313" key="3">
    <source>
        <dbReference type="Proteomes" id="UP001419268"/>
    </source>
</evidence>
<proteinExistence type="predicted"/>
<dbReference type="EMBL" id="JBBNAG010000004">
    <property type="protein sequence ID" value="KAK9139666.1"/>
    <property type="molecule type" value="Genomic_DNA"/>
</dbReference>
<keyword evidence="3" id="KW-1185">Reference proteome</keyword>
<evidence type="ECO:0000256" key="1">
    <source>
        <dbReference type="SAM" id="MobiDB-lite"/>
    </source>
</evidence>
<feature type="compositionally biased region" description="Basic and acidic residues" evidence="1">
    <location>
        <begin position="15"/>
        <end position="24"/>
    </location>
</feature>
<organism evidence="2 3">
    <name type="scientific">Stephania cephalantha</name>
    <dbReference type="NCBI Taxonomy" id="152367"/>
    <lineage>
        <taxon>Eukaryota</taxon>
        <taxon>Viridiplantae</taxon>
        <taxon>Streptophyta</taxon>
        <taxon>Embryophyta</taxon>
        <taxon>Tracheophyta</taxon>
        <taxon>Spermatophyta</taxon>
        <taxon>Magnoliopsida</taxon>
        <taxon>Ranunculales</taxon>
        <taxon>Menispermaceae</taxon>
        <taxon>Menispermoideae</taxon>
        <taxon>Cissampelideae</taxon>
        <taxon>Stephania</taxon>
    </lineage>
</organism>
<evidence type="ECO:0000313" key="2">
    <source>
        <dbReference type="EMBL" id="KAK9139666.1"/>
    </source>
</evidence>
<dbReference type="AlphaFoldDB" id="A0AAP0JTI4"/>
<comment type="caution">
    <text evidence="2">The sequence shown here is derived from an EMBL/GenBank/DDBJ whole genome shotgun (WGS) entry which is preliminary data.</text>
</comment>
<name>A0AAP0JTI4_9MAGN</name>
<protein>
    <submittedName>
        <fullName evidence="2">Uncharacterized protein</fullName>
    </submittedName>
</protein>
<gene>
    <name evidence="2" type="ORF">Scep_009347</name>
</gene>
<dbReference type="Proteomes" id="UP001419268">
    <property type="component" value="Unassembled WGS sequence"/>
</dbReference>